<evidence type="ECO:0000313" key="4">
    <source>
        <dbReference type="Proteomes" id="UP001219525"/>
    </source>
</evidence>
<organism evidence="3 4">
    <name type="scientific">Mycena pura</name>
    <dbReference type="NCBI Taxonomy" id="153505"/>
    <lineage>
        <taxon>Eukaryota</taxon>
        <taxon>Fungi</taxon>
        <taxon>Dikarya</taxon>
        <taxon>Basidiomycota</taxon>
        <taxon>Agaricomycotina</taxon>
        <taxon>Agaricomycetes</taxon>
        <taxon>Agaricomycetidae</taxon>
        <taxon>Agaricales</taxon>
        <taxon>Marasmiineae</taxon>
        <taxon>Mycenaceae</taxon>
        <taxon>Mycena</taxon>
    </lineage>
</organism>
<keyword evidence="2" id="KW-0472">Membrane</keyword>
<comment type="caution">
    <text evidence="3">The sequence shown here is derived from an EMBL/GenBank/DDBJ whole genome shotgun (WGS) entry which is preliminary data.</text>
</comment>
<dbReference type="SUPFAM" id="SSF103473">
    <property type="entry name" value="MFS general substrate transporter"/>
    <property type="match status" value="1"/>
</dbReference>
<keyword evidence="2" id="KW-0812">Transmembrane</keyword>
<keyword evidence="4" id="KW-1185">Reference proteome</keyword>
<proteinExistence type="predicted"/>
<reference evidence="3" key="1">
    <citation type="submission" date="2023-03" db="EMBL/GenBank/DDBJ databases">
        <title>Massive genome expansion in bonnet fungi (Mycena s.s.) driven by repeated elements and novel gene families across ecological guilds.</title>
        <authorList>
            <consortium name="Lawrence Berkeley National Laboratory"/>
            <person name="Harder C.B."/>
            <person name="Miyauchi S."/>
            <person name="Viragh M."/>
            <person name="Kuo A."/>
            <person name="Thoen E."/>
            <person name="Andreopoulos B."/>
            <person name="Lu D."/>
            <person name="Skrede I."/>
            <person name="Drula E."/>
            <person name="Henrissat B."/>
            <person name="Morin E."/>
            <person name="Kohler A."/>
            <person name="Barry K."/>
            <person name="LaButti K."/>
            <person name="Morin E."/>
            <person name="Salamov A."/>
            <person name="Lipzen A."/>
            <person name="Mereny Z."/>
            <person name="Hegedus B."/>
            <person name="Baldrian P."/>
            <person name="Stursova M."/>
            <person name="Weitz H."/>
            <person name="Taylor A."/>
            <person name="Grigoriev I.V."/>
            <person name="Nagy L.G."/>
            <person name="Martin F."/>
            <person name="Kauserud H."/>
        </authorList>
    </citation>
    <scope>NUCLEOTIDE SEQUENCE</scope>
    <source>
        <strain evidence="3">9144</strain>
    </source>
</reference>
<feature type="compositionally biased region" description="Polar residues" evidence="1">
    <location>
        <begin position="1"/>
        <end position="20"/>
    </location>
</feature>
<dbReference type="AlphaFoldDB" id="A0AAD6Y777"/>
<feature type="transmembrane region" description="Helical" evidence="2">
    <location>
        <begin position="86"/>
        <end position="109"/>
    </location>
</feature>
<dbReference type="EMBL" id="JARJCW010000078">
    <property type="protein sequence ID" value="KAJ7197451.1"/>
    <property type="molecule type" value="Genomic_DNA"/>
</dbReference>
<name>A0AAD6Y777_9AGAR</name>
<dbReference type="Proteomes" id="UP001219525">
    <property type="component" value="Unassembled WGS sequence"/>
</dbReference>
<dbReference type="InterPro" id="IPR036259">
    <property type="entry name" value="MFS_trans_sf"/>
</dbReference>
<evidence type="ECO:0008006" key="5">
    <source>
        <dbReference type="Google" id="ProtNLM"/>
    </source>
</evidence>
<evidence type="ECO:0000256" key="2">
    <source>
        <dbReference type="SAM" id="Phobius"/>
    </source>
</evidence>
<accession>A0AAD6Y777</accession>
<protein>
    <recommendedName>
        <fullName evidence="5">Major facilitator superfamily (MFS) profile domain-containing protein</fullName>
    </recommendedName>
</protein>
<keyword evidence="2" id="KW-1133">Transmembrane helix</keyword>
<sequence length="118" mass="12551">MTAASDSGGAQSERNSTVEPSSPAKAEGDVAGADTEPTFPEGGLQAWTTVAGAFLIQFCGFGYTTSFGVYEDFYKRDYLTESSASAISWIGSINAFIVISGGLVAGRFYDRGYFIREK</sequence>
<evidence type="ECO:0000313" key="3">
    <source>
        <dbReference type="EMBL" id="KAJ7197451.1"/>
    </source>
</evidence>
<gene>
    <name evidence="3" type="ORF">GGX14DRAFT_574232</name>
</gene>
<feature type="region of interest" description="Disordered" evidence="1">
    <location>
        <begin position="1"/>
        <end position="40"/>
    </location>
</feature>
<evidence type="ECO:0000256" key="1">
    <source>
        <dbReference type="SAM" id="MobiDB-lite"/>
    </source>
</evidence>